<keyword evidence="2" id="KW-1185">Reference proteome</keyword>
<name>A0AAD5KRC2_9CRUS</name>
<dbReference type="Proteomes" id="UP000820818">
    <property type="component" value="Linkage Group LG5"/>
</dbReference>
<evidence type="ECO:0000313" key="1">
    <source>
        <dbReference type="EMBL" id="KAI9557949.1"/>
    </source>
</evidence>
<organism evidence="1 2">
    <name type="scientific">Daphnia sinensis</name>
    <dbReference type="NCBI Taxonomy" id="1820382"/>
    <lineage>
        <taxon>Eukaryota</taxon>
        <taxon>Metazoa</taxon>
        <taxon>Ecdysozoa</taxon>
        <taxon>Arthropoda</taxon>
        <taxon>Crustacea</taxon>
        <taxon>Branchiopoda</taxon>
        <taxon>Diplostraca</taxon>
        <taxon>Cladocera</taxon>
        <taxon>Anomopoda</taxon>
        <taxon>Daphniidae</taxon>
        <taxon>Daphnia</taxon>
        <taxon>Daphnia similis group</taxon>
    </lineage>
</organism>
<reference evidence="1 2" key="1">
    <citation type="submission" date="2022-05" db="EMBL/GenBank/DDBJ databases">
        <title>A multi-omics perspective on studying reproductive biology in Daphnia sinensis.</title>
        <authorList>
            <person name="Jia J."/>
        </authorList>
    </citation>
    <scope>NUCLEOTIDE SEQUENCE [LARGE SCALE GENOMIC DNA]</scope>
    <source>
        <strain evidence="1 2">WSL</strain>
    </source>
</reference>
<dbReference type="SUPFAM" id="SSF48403">
    <property type="entry name" value="Ankyrin repeat"/>
    <property type="match status" value="1"/>
</dbReference>
<dbReference type="Gene3D" id="1.25.40.20">
    <property type="entry name" value="Ankyrin repeat-containing domain"/>
    <property type="match status" value="1"/>
</dbReference>
<protein>
    <submittedName>
        <fullName evidence="1">Uncharacterized protein</fullName>
    </submittedName>
</protein>
<proteinExistence type="predicted"/>
<comment type="caution">
    <text evidence="1">The sequence shown here is derived from an EMBL/GenBank/DDBJ whole genome shotgun (WGS) entry which is preliminary data.</text>
</comment>
<dbReference type="InterPro" id="IPR036770">
    <property type="entry name" value="Ankyrin_rpt-contain_sf"/>
</dbReference>
<accession>A0AAD5KRC2</accession>
<sequence>MFHRAPVSVQIQANCNSVVQRTYVLIITVFKVRHPDREESERLNRVLGGYFRVEKRRKGFTSFLHLAVERFLETRADDEVMIAAEVIQMFIDNGADPRIIDYDGKTALHLLAERCSPNCKESYFSVFDAVLEGGGHLDQVTADGVTVLMILQEKKKQLIRGEIFDPRIDDWINGILLLQCYCAQNIPQKSLVKSTAAVPPHIKEFLAQHMPQVQKQDQLPTLPPKFPSGYRVLGIPR</sequence>
<dbReference type="AlphaFoldDB" id="A0AAD5KRC2"/>
<gene>
    <name evidence="1" type="ORF">GHT06_014701</name>
</gene>
<dbReference type="EMBL" id="WJBH02000005">
    <property type="protein sequence ID" value="KAI9557949.1"/>
    <property type="molecule type" value="Genomic_DNA"/>
</dbReference>
<evidence type="ECO:0000313" key="2">
    <source>
        <dbReference type="Proteomes" id="UP000820818"/>
    </source>
</evidence>